<sequence length="554" mass="61524">MWRFFEFFVMYWRITFLIVYPIVTLPIIFVNNIKPFRCLYCFGIMCALWMTEAIPPAITSILPIPLFSLMGVQSTDEVAHNYMNDTNMMLIGSVAIAIAMENSGLHIRIALGTIKCIGCSLKKLHVGLGMVTMFISMWIANTAATALMIPIVEGTLLALEREGLINRWYEVPGEAESDWRPTRITKCYYISIAYCSLLGGTGCIIGSGSHLAFKGIYEKTFPTSPGVEFAKWMMFNVPVMLISNVLMIIWLQILYMGMFRPKSEAAKQLAVGIEAAAATKAVIDKKIEDLGPMSFKEFSVAICFIMAIVLWFFRRPGFMKGWPLLITDEKCGDAVVAITVFVLFFLIPIDPGCLYFFSSNEEKRPTGESPGILTWKVFTQKMHWNMVLVLGGGFAMADAAKKSGMAIMVAEYFVPFLSKTKFFNMLVFCGTGSIITQFLSSNVACVTILTPIVLDMCVVSKIHPMYLGLSTALACCYSYFLPVSTPPNALVAGPSRMGAKDMMVSGSGSFVVCLSMLVTIFPVYSPLIWDFEFPDWAAIENVTTISPKATDFFL</sequence>
<dbReference type="PANTHER" id="PTHR10283">
    <property type="entry name" value="SOLUTE CARRIER FAMILY 13 MEMBER"/>
    <property type="match status" value="1"/>
</dbReference>
<evidence type="ECO:0000256" key="4">
    <source>
        <dbReference type="ARBA" id="ARBA00022989"/>
    </source>
</evidence>
<evidence type="ECO:0000313" key="8">
    <source>
        <dbReference type="Proteomes" id="UP001153636"/>
    </source>
</evidence>
<feature type="transmembrane region" description="Helical" evidence="6">
    <location>
        <begin position="188"/>
        <end position="213"/>
    </location>
</feature>
<keyword evidence="3 6" id="KW-0812">Transmembrane</keyword>
<dbReference type="GO" id="GO:0015141">
    <property type="term" value="F:succinate transmembrane transporter activity"/>
    <property type="evidence" value="ECO:0007669"/>
    <property type="project" value="TreeGrafter"/>
</dbReference>
<evidence type="ECO:0000256" key="5">
    <source>
        <dbReference type="ARBA" id="ARBA00023136"/>
    </source>
</evidence>
<feature type="transmembrane region" description="Helical" evidence="6">
    <location>
        <begin position="42"/>
        <end position="67"/>
    </location>
</feature>
<feature type="transmembrane region" description="Helical" evidence="6">
    <location>
        <begin position="334"/>
        <end position="357"/>
    </location>
</feature>
<gene>
    <name evidence="7" type="ORF">PSYICH_LOCUS10287</name>
</gene>
<feature type="transmembrane region" description="Helical" evidence="6">
    <location>
        <begin position="234"/>
        <end position="255"/>
    </location>
</feature>
<dbReference type="GO" id="GO:0015137">
    <property type="term" value="F:citrate transmembrane transporter activity"/>
    <property type="evidence" value="ECO:0007669"/>
    <property type="project" value="TreeGrafter"/>
</dbReference>
<keyword evidence="8" id="KW-1185">Reference proteome</keyword>
<name>A0A9P0D0E7_9CUCU</name>
<protein>
    <recommendedName>
        <fullName evidence="9">Protein I'm not dead yet</fullName>
    </recommendedName>
</protein>
<evidence type="ECO:0008006" key="9">
    <source>
        <dbReference type="Google" id="ProtNLM"/>
    </source>
</evidence>
<evidence type="ECO:0000256" key="1">
    <source>
        <dbReference type="ARBA" id="ARBA00004141"/>
    </source>
</evidence>
<evidence type="ECO:0000313" key="7">
    <source>
        <dbReference type="EMBL" id="CAH1109755.1"/>
    </source>
</evidence>
<feature type="transmembrane region" description="Helical" evidence="6">
    <location>
        <begin position="126"/>
        <end position="152"/>
    </location>
</feature>
<keyword evidence="5 6" id="KW-0472">Membrane</keyword>
<dbReference type="OrthoDB" id="6493944at2759"/>
<dbReference type="Pfam" id="PF00939">
    <property type="entry name" value="Na_sulph_symp"/>
    <property type="match status" value="1"/>
</dbReference>
<feature type="transmembrane region" description="Helical" evidence="6">
    <location>
        <begin position="382"/>
        <end position="401"/>
    </location>
</feature>
<dbReference type="PANTHER" id="PTHR10283:SF82">
    <property type="entry name" value="SOLUTE CARRIER FAMILY 13 MEMBER 2"/>
    <property type="match status" value="1"/>
</dbReference>
<evidence type="ECO:0000256" key="3">
    <source>
        <dbReference type="ARBA" id="ARBA00022692"/>
    </source>
</evidence>
<accession>A0A9P0D0E7</accession>
<keyword evidence="4 6" id="KW-1133">Transmembrane helix</keyword>
<comment type="subcellular location">
    <subcellularLocation>
        <location evidence="1">Membrane</location>
        <topology evidence="1">Multi-pass membrane protein</topology>
    </subcellularLocation>
</comment>
<feature type="transmembrane region" description="Helical" evidence="6">
    <location>
        <begin position="12"/>
        <end position="30"/>
    </location>
</feature>
<dbReference type="AlphaFoldDB" id="A0A9P0D0E7"/>
<reference evidence="7" key="1">
    <citation type="submission" date="2022-01" db="EMBL/GenBank/DDBJ databases">
        <authorList>
            <person name="King R."/>
        </authorList>
    </citation>
    <scope>NUCLEOTIDE SEQUENCE</scope>
</reference>
<proteinExistence type="inferred from homology"/>
<organism evidence="7 8">
    <name type="scientific">Psylliodes chrysocephalus</name>
    <dbReference type="NCBI Taxonomy" id="3402493"/>
    <lineage>
        <taxon>Eukaryota</taxon>
        <taxon>Metazoa</taxon>
        <taxon>Ecdysozoa</taxon>
        <taxon>Arthropoda</taxon>
        <taxon>Hexapoda</taxon>
        <taxon>Insecta</taxon>
        <taxon>Pterygota</taxon>
        <taxon>Neoptera</taxon>
        <taxon>Endopterygota</taxon>
        <taxon>Coleoptera</taxon>
        <taxon>Polyphaga</taxon>
        <taxon>Cucujiformia</taxon>
        <taxon>Chrysomeloidea</taxon>
        <taxon>Chrysomelidae</taxon>
        <taxon>Galerucinae</taxon>
        <taxon>Alticini</taxon>
        <taxon>Psylliodes</taxon>
    </lineage>
</organism>
<feature type="transmembrane region" description="Helical" evidence="6">
    <location>
        <begin position="295"/>
        <end position="313"/>
    </location>
</feature>
<feature type="transmembrane region" description="Helical" evidence="6">
    <location>
        <begin position="502"/>
        <end position="524"/>
    </location>
</feature>
<evidence type="ECO:0000256" key="6">
    <source>
        <dbReference type="SAM" id="Phobius"/>
    </source>
</evidence>
<dbReference type="Proteomes" id="UP001153636">
    <property type="component" value="Chromosome 4"/>
</dbReference>
<evidence type="ECO:0000256" key="2">
    <source>
        <dbReference type="ARBA" id="ARBA00006772"/>
    </source>
</evidence>
<dbReference type="EMBL" id="OV651816">
    <property type="protein sequence ID" value="CAH1109755.1"/>
    <property type="molecule type" value="Genomic_DNA"/>
</dbReference>
<dbReference type="GO" id="GO:0005886">
    <property type="term" value="C:plasma membrane"/>
    <property type="evidence" value="ECO:0007669"/>
    <property type="project" value="TreeGrafter"/>
</dbReference>
<feature type="transmembrane region" description="Helical" evidence="6">
    <location>
        <begin position="422"/>
        <end position="450"/>
    </location>
</feature>
<dbReference type="InterPro" id="IPR001898">
    <property type="entry name" value="SLC13A/DASS"/>
</dbReference>
<comment type="similarity">
    <text evidence="2">Belongs to the SLC13A/DASS transporter (TC 2.A.47) family. NADC subfamily.</text>
</comment>